<accession>A0A517M7G7</accession>
<evidence type="ECO:0000313" key="5">
    <source>
        <dbReference type="EMBL" id="QDS90828.1"/>
    </source>
</evidence>
<dbReference type="Proteomes" id="UP000319557">
    <property type="component" value="Chromosome"/>
</dbReference>
<dbReference type="Gene3D" id="3.30.2020.30">
    <property type="match status" value="1"/>
</dbReference>
<keyword evidence="2" id="KW-0408">Iron</keyword>
<dbReference type="GO" id="GO:0046872">
    <property type="term" value="F:metal ion binding"/>
    <property type="evidence" value="ECO:0007669"/>
    <property type="project" value="UniProtKB-KW"/>
</dbReference>
<keyword evidence="6" id="KW-1185">Reference proteome</keyword>
<evidence type="ECO:0000313" key="6">
    <source>
        <dbReference type="Proteomes" id="UP000319557"/>
    </source>
</evidence>
<dbReference type="KEGG" id="ruv:EC9_50460"/>
<evidence type="ECO:0000256" key="3">
    <source>
        <dbReference type="SAM" id="MobiDB-lite"/>
    </source>
</evidence>
<reference evidence="5 6" key="1">
    <citation type="submission" date="2019-02" db="EMBL/GenBank/DDBJ databases">
        <title>Deep-cultivation of Planctomycetes and their phenomic and genomic characterization uncovers novel biology.</title>
        <authorList>
            <person name="Wiegand S."/>
            <person name="Jogler M."/>
            <person name="Boedeker C."/>
            <person name="Pinto D."/>
            <person name="Vollmers J."/>
            <person name="Rivas-Marin E."/>
            <person name="Kohn T."/>
            <person name="Peeters S.H."/>
            <person name="Heuer A."/>
            <person name="Rast P."/>
            <person name="Oberbeckmann S."/>
            <person name="Bunk B."/>
            <person name="Jeske O."/>
            <person name="Meyerdierks A."/>
            <person name="Storesund J.E."/>
            <person name="Kallscheuer N."/>
            <person name="Luecker S."/>
            <person name="Lage O.M."/>
            <person name="Pohl T."/>
            <person name="Merkel B.J."/>
            <person name="Hornburger P."/>
            <person name="Mueller R.-W."/>
            <person name="Bruemmer F."/>
            <person name="Labrenz M."/>
            <person name="Spormann A.M."/>
            <person name="Op den Camp H."/>
            <person name="Overmann J."/>
            <person name="Amann R."/>
            <person name="Jetten M.S.M."/>
            <person name="Mascher T."/>
            <person name="Medema M.H."/>
            <person name="Devos D.P."/>
            <person name="Kaster A.-K."/>
            <person name="Ovreas L."/>
            <person name="Rohde M."/>
            <person name="Galperin M.Y."/>
            <person name="Jogler C."/>
        </authorList>
    </citation>
    <scope>NUCLEOTIDE SEQUENCE [LARGE SCALE GENOMIC DNA]</scope>
    <source>
        <strain evidence="5 6">EC9</strain>
    </source>
</reference>
<organism evidence="5 6">
    <name type="scientific">Rosistilla ulvae</name>
    <dbReference type="NCBI Taxonomy" id="1930277"/>
    <lineage>
        <taxon>Bacteria</taxon>
        <taxon>Pseudomonadati</taxon>
        <taxon>Planctomycetota</taxon>
        <taxon>Planctomycetia</taxon>
        <taxon>Pirellulales</taxon>
        <taxon>Pirellulaceae</taxon>
        <taxon>Rosistilla</taxon>
    </lineage>
</organism>
<proteinExistence type="predicted"/>
<dbReference type="InterPro" id="IPR038492">
    <property type="entry name" value="GBBH-like_N_sf"/>
</dbReference>
<dbReference type="Pfam" id="PF06155">
    <property type="entry name" value="GBBH-like_N"/>
    <property type="match status" value="1"/>
</dbReference>
<dbReference type="OrthoDB" id="9794178at2"/>
<dbReference type="PANTHER" id="PTHR35303">
    <property type="entry name" value="OS02G0197800 PROTEIN"/>
    <property type="match status" value="1"/>
</dbReference>
<sequence length="123" mass="13425">MSVLPTDIARIASGLRITWSDNLVTEFTARQLRDACPCATCREKRRDAEPVDDDGDAADENAASPPPKPLILPVLSPQETRPMAVLGMRPVGNYAYNIAFSDGHDSGLFTFDFLRKLKGSSES</sequence>
<dbReference type="RefSeq" id="WP_145348576.1">
    <property type="nucleotide sequence ID" value="NZ_CP036261.1"/>
</dbReference>
<dbReference type="AlphaFoldDB" id="A0A517M7G7"/>
<keyword evidence="1" id="KW-0479">Metal-binding</keyword>
<evidence type="ECO:0000256" key="2">
    <source>
        <dbReference type="ARBA" id="ARBA00023004"/>
    </source>
</evidence>
<evidence type="ECO:0000256" key="1">
    <source>
        <dbReference type="ARBA" id="ARBA00022723"/>
    </source>
</evidence>
<dbReference type="PANTHER" id="PTHR35303:SF5">
    <property type="entry name" value="OS02G0197800 PROTEIN"/>
    <property type="match status" value="1"/>
</dbReference>
<evidence type="ECO:0000259" key="4">
    <source>
        <dbReference type="Pfam" id="PF06155"/>
    </source>
</evidence>
<gene>
    <name evidence="5" type="ORF">EC9_50460</name>
</gene>
<feature type="domain" description="Gamma-butyrobetaine hydroxylase-like N-terminal" evidence="4">
    <location>
        <begin position="13"/>
        <end position="115"/>
    </location>
</feature>
<protein>
    <recommendedName>
        <fullName evidence="4">Gamma-butyrobetaine hydroxylase-like N-terminal domain-containing protein</fullName>
    </recommendedName>
</protein>
<dbReference type="InterPro" id="IPR010376">
    <property type="entry name" value="GBBH-like_N"/>
</dbReference>
<name>A0A517M7G7_9BACT</name>
<feature type="compositionally biased region" description="Acidic residues" evidence="3">
    <location>
        <begin position="50"/>
        <end position="59"/>
    </location>
</feature>
<dbReference type="EMBL" id="CP036261">
    <property type="protein sequence ID" value="QDS90828.1"/>
    <property type="molecule type" value="Genomic_DNA"/>
</dbReference>
<feature type="region of interest" description="Disordered" evidence="3">
    <location>
        <begin position="43"/>
        <end position="76"/>
    </location>
</feature>